<keyword evidence="2" id="KW-0560">Oxidoreductase</keyword>
<dbReference type="Gene3D" id="3.30.70.100">
    <property type="match status" value="1"/>
</dbReference>
<evidence type="ECO:0000313" key="2">
    <source>
        <dbReference type="EMBL" id="MBW9055308.1"/>
    </source>
</evidence>
<dbReference type="Pfam" id="PF03992">
    <property type="entry name" value="ABM"/>
    <property type="match status" value="1"/>
</dbReference>
<keyword evidence="2" id="KW-0503">Monooxygenase</keyword>
<evidence type="ECO:0000313" key="3">
    <source>
        <dbReference type="Proteomes" id="UP000717752"/>
    </source>
</evidence>
<name>A0ABS7GZ73_9HYPH</name>
<sequence>MLVIMGYIELDPADVDAFISDIRAISSSTKAEKGCLFYSIALDDGPAGRFAVAQRWQDRQALAAHLEKRETLAFLTAWKDKMRSDLHEYEVLSGRPLIG</sequence>
<dbReference type="EMBL" id="JAEUAK010000010">
    <property type="protein sequence ID" value="MBW9055308.1"/>
    <property type="molecule type" value="Genomic_DNA"/>
</dbReference>
<protein>
    <submittedName>
        <fullName evidence="2">Antibiotic biosynthesis monooxygenase</fullName>
    </submittedName>
</protein>
<accession>A0ABS7GZ73</accession>
<feature type="domain" description="ABM" evidence="1">
    <location>
        <begin position="2"/>
        <end position="98"/>
    </location>
</feature>
<keyword evidence="3" id="KW-1185">Reference proteome</keyword>
<reference evidence="2 3" key="1">
    <citation type="journal article" date="2021" name="MBio">
        <title>Poor Competitiveness of Bradyrhizobium in Pigeon Pea Root Colonization in Indian Soils.</title>
        <authorList>
            <person name="Chalasani D."/>
            <person name="Basu A."/>
            <person name="Pullabhotla S.V.S.R.N."/>
            <person name="Jorrin B."/>
            <person name="Neal A.L."/>
            <person name="Poole P.S."/>
            <person name="Podile A.R."/>
            <person name="Tkacz A."/>
        </authorList>
    </citation>
    <scope>NUCLEOTIDE SEQUENCE [LARGE SCALE GENOMIC DNA]</scope>
    <source>
        <strain evidence="2 3">HU56</strain>
    </source>
</reference>
<comment type="caution">
    <text evidence="2">The sequence shown here is derived from an EMBL/GenBank/DDBJ whole genome shotgun (WGS) entry which is preliminary data.</text>
</comment>
<organism evidence="2 3">
    <name type="scientific">Rhizobium mesosinicum</name>
    <dbReference type="NCBI Taxonomy" id="335017"/>
    <lineage>
        <taxon>Bacteria</taxon>
        <taxon>Pseudomonadati</taxon>
        <taxon>Pseudomonadota</taxon>
        <taxon>Alphaproteobacteria</taxon>
        <taxon>Hyphomicrobiales</taxon>
        <taxon>Rhizobiaceae</taxon>
        <taxon>Rhizobium/Agrobacterium group</taxon>
        <taxon>Rhizobium</taxon>
    </lineage>
</organism>
<dbReference type="SUPFAM" id="SSF54909">
    <property type="entry name" value="Dimeric alpha+beta barrel"/>
    <property type="match status" value="1"/>
</dbReference>
<dbReference type="Proteomes" id="UP000717752">
    <property type="component" value="Unassembled WGS sequence"/>
</dbReference>
<dbReference type="InterPro" id="IPR011008">
    <property type="entry name" value="Dimeric_a/b-barrel"/>
</dbReference>
<evidence type="ECO:0000259" key="1">
    <source>
        <dbReference type="PROSITE" id="PS51725"/>
    </source>
</evidence>
<dbReference type="RefSeq" id="WP_220336630.1">
    <property type="nucleotide sequence ID" value="NZ_JAEUAK010000010.1"/>
</dbReference>
<dbReference type="GO" id="GO:0004497">
    <property type="term" value="F:monooxygenase activity"/>
    <property type="evidence" value="ECO:0007669"/>
    <property type="project" value="UniProtKB-KW"/>
</dbReference>
<proteinExistence type="predicted"/>
<dbReference type="PROSITE" id="PS51725">
    <property type="entry name" value="ABM"/>
    <property type="match status" value="1"/>
</dbReference>
<gene>
    <name evidence="2" type="ORF">JNB85_23155</name>
</gene>
<dbReference type="InterPro" id="IPR007138">
    <property type="entry name" value="ABM_dom"/>
</dbReference>